<reference evidence="3" key="1">
    <citation type="submission" date="2017-02" db="UniProtKB">
        <authorList>
            <consortium name="WormBaseParasite"/>
        </authorList>
    </citation>
    <scope>IDENTIFICATION</scope>
</reference>
<evidence type="ECO:0000313" key="3">
    <source>
        <dbReference type="WBParaSite" id="ALUE_0000223401-mRNA-1"/>
    </source>
</evidence>
<dbReference type="Proteomes" id="UP000036681">
    <property type="component" value="Unplaced"/>
</dbReference>
<name>A0A0M3HL39_ASCLU</name>
<protein>
    <submittedName>
        <fullName evidence="3">Transmembrane protein</fullName>
    </submittedName>
</protein>
<keyword evidence="2" id="KW-1185">Reference proteome</keyword>
<proteinExistence type="predicted"/>
<accession>A0A0M3HL39</accession>
<sequence>MLRLRGKQKGLNERGGNEIQRSLCGTSEGERERDKHGSAKDCHRKGVEEGATEKTQKGKKTVGVNKRTFVNPSFGPFIEVRLGLFMHLPVRICGMSTLLFVMRNCFC</sequence>
<feature type="compositionally biased region" description="Basic and acidic residues" evidence="1">
    <location>
        <begin position="28"/>
        <end position="56"/>
    </location>
</feature>
<feature type="region of interest" description="Disordered" evidence="1">
    <location>
        <begin position="1"/>
        <end position="61"/>
    </location>
</feature>
<evidence type="ECO:0000313" key="2">
    <source>
        <dbReference type="Proteomes" id="UP000036681"/>
    </source>
</evidence>
<dbReference type="AlphaFoldDB" id="A0A0M3HL39"/>
<evidence type="ECO:0000256" key="1">
    <source>
        <dbReference type="SAM" id="MobiDB-lite"/>
    </source>
</evidence>
<organism evidence="2 3">
    <name type="scientific">Ascaris lumbricoides</name>
    <name type="common">Giant roundworm</name>
    <dbReference type="NCBI Taxonomy" id="6252"/>
    <lineage>
        <taxon>Eukaryota</taxon>
        <taxon>Metazoa</taxon>
        <taxon>Ecdysozoa</taxon>
        <taxon>Nematoda</taxon>
        <taxon>Chromadorea</taxon>
        <taxon>Rhabditida</taxon>
        <taxon>Spirurina</taxon>
        <taxon>Ascaridomorpha</taxon>
        <taxon>Ascaridoidea</taxon>
        <taxon>Ascarididae</taxon>
        <taxon>Ascaris</taxon>
    </lineage>
</organism>
<dbReference type="WBParaSite" id="ALUE_0000223401-mRNA-1">
    <property type="protein sequence ID" value="ALUE_0000223401-mRNA-1"/>
    <property type="gene ID" value="ALUE_0000223401"/>
</dbReference>